<evidence type="ECO:0000313" key="2">
    <source>
        <dbReference type="Proteomes" id="UP001189429"/>
    </source>
</evidence>
<gene>
    <name evidence="1" type="ORF">PCOR1329_LOCUS44165</name>
</gene>
<accession>A0ABN9U160</accession>
<comment type="caution">
    <text evidence="1">The sequence shown here is derived from an EMBL/GenBank/DDBJ whole genome shotgun (WGS) entry which is preliminary data.</text>
</comment>
<organism evidence="1 2">
    <name type="scientific">Prorocentrum cordatum</name>
    <dbReference type="NCBI Taxonomy" id="2364126"/>
    <lineage>
        <taxon>Eukaryota</taxon>
        <taxon>Sar</taxon>
        <taxon>Alveolata</taxon>
        <taxon>Dinophyceae</taxon>
        <taxon>Prorocentrales</taxon>
        <taxon>Prorocentraceae</taxon>
        <taxon>Prorocentrum</taxon>
    </lineage>
</organism>
<keyword evidence="2" id="KW-1185">Reference proteome</keyword>
<dbReference type="EMBL" id="CAUYUJ010015305">
    <property type="protein sequence ID" value="CAK0852327.1"/>
    <property type="molecule type" value="Genomic_DNA"/>
</dbReference>
<name>A0ABN9U160_9DINO</name>
<sequence length="116" mass="12415">MCLFSDPFCSSVTGRACLAQARVACARSSLAARLPPLNNVWHLDQAGCQDADSEDLVPADVMTQRGGIVEAFQFDLFDLGGVQEGCQETVAVDVCIPGTPESVADEWTVWLARAPK</sequence>
<dbReference type="Proteomes" id="UP001189429">
    <property type="component" value="Unassembled WGS sequence"/>
</dbReference>
<proteinExistence type="predicted"/>
<protein>
    <submittedName>
        <fullName evidence="1">Uncharacterized protein</fullName>
    </submittedName>
</protein>
<evidence type="ECO:0000313" key="1">
    <source>
        <dbReference type="EMBL" id="CAK0852327.1"/>
    </source>
</evidence>
<reference evidence="1" key="1">
    <citation type="submission" date="2023-10" db="EMBL/GenBank/DDBJ databases">
        <authorList>
            <person name="Chen Y."/>
            <person name="Shah S."/>
            <person name="Dougan E. K."/>
            <person name="Thang M."/>
            <person name="Chan C."/>
        </authorList>
    </citation>
    <scope>NUCLEOTIDE SEQUENCE [LARGE SCALE GENOMIC DNA]</scope>
</reference>